<keyword evidence="1" id="KW-0472">Membrane</keyword>
<keyword evidence="1" id="KW-0812">Transmembrane</keyword>
<organism evidence="2">
    <name type="scientific">Oryza barthii</name>
    <dbReference type="NCBI Taxonomy" id="65489"/>
    <lineage>
        <taxon>Eukaryota</taxon>
        <taxon>Viridiplantae</taxon>
        <taxon>Streptophyta</taxon>
        <taxon>Embryophyta</taxon>
        <taxon>Tracheophyta</taxon>
        <taxon>Spermatophyta</taxon>
        <taxon>Magnoliopsida</taxon>
        <taxon>Liliopsida</taxon>
        <taxon>Poales</taxon>
        <taxon>Poaceae</taxon>
        <taxon>BOP clade</taxon>
        <taxon>Oryzoideae</taxon>
        <taxon>Oryzeae</taxon>
        <taxon>Oryzinae</taxon>
        <taxon>Oryza</taxon>
    </lineage>
</organism>
<dbReference type="PaxDb" id="65489-OBART10G03510.1"/>
<reference evidence="2" key="1">
    <citation type="journal article" date="2009" name="Rice">
        <title>De Novo Next Generation Sequencing of Plant Genomes.</title>
        <authorList>
            <person name="Rounsley S."/>
            <person name="Marri P.R."/>
            <person name="Yu Y."/>
            <person name="He R."/>
            <person name="Sisneros N."/>
            <person name="Goicoechea J.L."/>
            <person name="Lee S.J."/>
            <person name="Angelova A."/>
            <person name="Kudrna D."/>
            <person name="Luo M."/>
            <person name="Affourtit J."/>
            <person name="Desany B."/>
            <person name="Knight J."/>
            <person name="Niazi F."/>
            <person name="Egholm M."/>
            <person name="Wing R.A."/>
        </authorList>
    </citation>
    <scope>NUCLEOTIDE SEQUENCE [LARGE SCALE GENOMIC DNA]</scope>
    <source>
        <strain evidence="2">cv. IRGC 105608</strain>
    </source>
</reference>
<dbReference type="HOGENOM" id="CLU_165041_1_0_1"/>
<sequence>MVFGEESELLGWVCRWCLGRSRSCLAGCGKLGNDNPLLLLSGSFVGVAVLLASWLVCWGESELLVGDKLGNDSPLPLSLVALWVPGVS</sequence>
<dbReference type="EnsemblPlants" id="OBART10G03510.1">
    <property type="protein sequence ID" value="OBART10G03510.1"/>
    <property type="gene ID" value="OBART10G03510"/>
</dbReference>
<accession>A0A0D3HBI8</accession>
<dbReference type="Proteomes" id="UP000026960">
    <property type="component" value="Chromosome 10"/>
</dbReference>
<reference evidence="2" key="2">
    <citation type="submission" date="2015-03" db="UniProtKB">
        <authorList>
            <consortium name="EnsemblPlants"/>
        </authorList>
    </citation>
    <scope>IDENTIFICATION</scope>
</reference>
<dbReference type="AlphaFoldDB" id="A0A0D3HBI8"/>
<dbReference type="Gramene" id="OBART10G03510.1">
    <property type="protein sequence ID" value="OBART10G03510.1"/>
    <property type="gene ID" value="OBART10G03510"/>
</dbReference>
<evidence type="ECO:0000313" key="3">
    <source>
        <dbReference type="Proteomes" id="UP000026960"/>
    </source>
</evidence>
<evidence type="ECO:0000256" key="1">
    <source>
        <dbReference type="SAM" id="Phobius"/>
    </source>
</evidence>
<name>A0A0D3HBI8_9ORYZ</name>
<protein>
    <submittedName>
        <fullName evidence="2">Uncharacterized protein</fullName>
    </submittedName>
</protein>
<evidence type="ECO:0000313" key="2">
    <source>
        <dbReference type="EnsemblPlants" id="OBART10G03510.1"/>
    </source>
</evidence>
<feature type="transmembrane region" description="Helical" evidence="1">
    <location>
        <begin position="37"/>
        <end position="58"/>
    </location>
</feature>
<proteinExistence type="predicted"/>
<keyword evidence="3" id="KW-1185">Reference proteome</keyword>
<keyword evidence="1" id="KW-1133">Transmembrane helix</keyword>